<name>A0ABR4BIW8_9LECA</name>
<dbReference type="InterPro" id="IPR039205">
    <property type="entry name" value="NDUFA11"/>
</dbReference>
<evidence type="ECO:0000256" key="6">
    <source>
        <dbReference type="ARBA" id="ARBA00023136"/>
    </source>
</evidence>
<evidence type="ECO:0000256" key="4">
    <source>
        <dbReference type="ARBA" id="ARBA00022989"/>
    </source>
</evidence>
<evidence type="ECO:0000256" key="1">
    <source>
        <dbReference type="ARBA" id="ARBA00004448"/>
    </source>
</evidence>
<dbReference type="PANTHER" id="PTHR21382">
    <property type="entry name" value="NADH-UBIQUINONE OXIDOREDUCTASE SUBUNIT"/>
    <property type="match status" value="1"/>
</dbReference>
<organism evidence="7 8">
    <name type="scientific">Lepraria finkii</name>
    <dbReference type="NCBI Taxonomy" id="1340010"/>
    <lineage>
        <taxon>Eukaryota</taxon>
        <taxon>Fungi</taxon>
        <taxon>Dikarya</taxon>
        <taxon>Ascomycota</taxon>
        <taxon>Pezizomycotina</taxon>
        <taxon>Lecanoromycetes</taxon>
        <taxon>OSLEUM clade</taxon>
        <taxon>Lecanoromycetidae</taxon>
        <taxon>Lecanorales</taxon>
        <taxon>Lecanorineae</taxon>
        <taxon>Stereocaulaceae</taxon>
        <taxon>Lepraria</taxon>
    </lineage>
</organism>
<comment type="subcellular location">
    <subcellularLocation>
        <location evidence="1">Mitochondrion inner membrane</location>
        <topology evidence="1">Multi-pass membrane protein</topology>
    </subcellularLocation>
</comment>
<reference evidence="7 8" key="1">
    <citation type="submission" date="2024-09" db="EMBL/GenBank/DDBJ databases">
        <title>Rethinking Asexuality: The Enigmatic Case of Functional Sexual Genes in Lepraria (Stereocaulaceae).</title>
        <authorList>
            <person name="Doellman M."/>
            <person name="Sun Y."/>
            <person name="Barcenas-Pena A."/>
            <person name="Lumbsch H.T."/>
            <person name="Grewe F."/>
        </authorList>
    </citation>
    <scope>NUCLEOTIDE SEQUENCE [LARGE SCALE GENOMIC DNA]</scope>
    <source>
        <strain evidence="7 8">Grewe 0041</strain>
    </source>
</reference>
<gene>
    <name evidence="7" type="ORF">ABVK25_001987</name>
</gene>
<sequence length="194" mass="20986">MASEDEAVQEVYHPKDAVGKAIEATLILGAAGLTVSAIQNTLTKQNVSGWGVFTRTGGTIGMFAAAGCAHGFTNAAAANLREKDDSWNPAIGGFFSGAILGMRFRTFPSVLGFGAALAVVQGVFDYTGGKFSGYDKDPNVDEYERKENLRKSRRRPIQETLEQLGEGRGIYGPGYRERRADRIKENYGIDVPRT</sequence>
<keyword evidence="3" id="KW-0999">Mitochondrion inner membrane</keyword>
<evidence type="ECO:0000256" key="3">
    <source>
        <dbReference type="ARBA" id="ARBA00022792"/>
    </source>
</evidence>
<keyword evidence="5" id="KW-0496">Mitochondrion</keyword>
<comment type="caution">
    <text evidence="7">The sequence shown here is derived from an EMBL/GenBank/DDBJ whole genome shotgun (WGS) entry which is preliminary data.</text>
</comment>
<keyword evidence="4" id="KW-1133">Transmembrane helix</keyword>
<evidence type="ECO:0000313" key="7">
    <source>
        <dbReference type="EMBL" id="KAL2057603.1"/>
    </source>
</evidence>
<evidence type="ECO:0000256" key="5">
    <source>
        <dbReference type="ARBA" id="ARBA00023128"/>
    </source>
</evidence>
<dbReference type="Proteomes" id="UP001590951">
    <property type="component" value="Unassembled WGS sequence"/>
</dbReference>
<proteinExistence type="predicted"/>
<keyword evidence="2" id="KW-0812">Transmembrane</keyword>
<keyword evidence="6" id="KW-0472">Membrane</keyword>
<dbReference type="PANTHER" id="PTHR21382:SF1">
    <property type="entry name" value="NADH DEHYDROGENASE [UBIQUINONE] 1 ALPHA SUBCOMPLEX SUBUNIT 11"/>
    <property type="match status" value="1"/>
</dbReference>
<dbReference type="EMBL" id="JBHFEH010000004">
    <property type="protein sequence ID" value="KAL2057603.1"/>
    <property type="molecule type" value="Genomic_DNA"/>
</dbReference>
<evidence type="ECO:0000256" key="2">
    <source>
        <dbReference type="ARBA" id="ARBA00022692"/>
    </source>
</evidence>
<accession>A0ABR4BIW8</accession>
<evidence type="ECO:0000313" key="8">
    <source>
        <dbReference type="Proteomes" id="UP001590951"/>
    </source>
</evidence>
<protein>
    <submittedName>
        <fullName evidence="7">Uncharacterized protein</fullName>
    </submittedName>
</protein>
<keyword evidence="8" id="KW-1185">Reference proteome</keyword>